<name>A0A1A8MV20_9TELE</name>
<dbReference type="AlphaFoldDB" id="A0A1A8MV20"/>
<feature type="signal peptide" evidence="1">
    <location>
        <begin position="1"/>
        <end position="19"/>
    </location>
</feature>
<feature type="chain" id="PRO_5008375223" description="Secreted protein" evidence="1">
    <location>
        <begin position="20"/>
        <end position="74"/>
    </location>
</feature>
<dbReference type="EMBL" id="HAEF01019534">
    <property type="protein sequence ID" value="SBR60693.1"/>
    <property type="molecule type" value="Transcribed_RNA"/>
</dbReference>
<proteinExistence type="predicted"/>
<gene>
    <name evidence="2" type="primary">Nfu_g_1_010723</name>
</gene>
<organism evidence="2">
    <name type="scientific">Nothobranchius pienaari</name>
    <dbReference type="NCBI Taxonomy" id="704102"/>
    <lineage>
        <taxon>Eukaryota</taxon>
        <taxon>Metazoa</taxon>
        <taxon>Chordata</taxon>
        <taxon>Craniata</taxon>
        <taxon>Vertebrata</taxon>
        <taxon>Euteleostomi</taxon>
        <taxon>Actinopterygii</taxon>
        <taxon>Neopterygii</taxon>
        <taxon>Teleostei</taxon>
        <taxon>Neoteleostei</taxon>
        <taxon>Acanthomorphata</taxon>
        <taxon>Ovalentaria</taxon>
        <taxon>Atherinomorphae</taxon>
        <taxon>Cyprinodontiformes</taxon>
        <taxon>Nothobranchiidae</taxon>
        <taxon>Nothobranchius</taxon>
    </lineage>
</organism>
<reference evidence="2" key="2">
    <citation type="submission" date="2016-06" db="EMBL/GenBank/DDBJ databases">
        <title>The genome of a short-lived fish provides insights into sex chromosome evolution and the genetic control of aging.</title>
        <authorList>
            <person name="Reichwald K."/>
            <person name="Felder M."/>
            <person name="Petzold A."/>
            <person name="Koch P."/>
            <person name="Groth M."/>
            <person name="Platzer M."/>
        </authorList>
    </citation>
    <scope>NUCLEOTIDE SEQUENCE</scope>
    <source>
        <tissue evidence="2">Brain</tissue>
    </source>
</reference>
<feature type="non-terminal residue" evidence="2">
    <location>
        <position position="74"/>
    </location>
</feature>
<keyword evidence="1" id="KW-0732">Signal</keyword>
<evidence type="ECO:0008006" key="3">
    <source>
        <dbReference type="Google" id="ProtNLM"/>
    </source>
</evidence>
<evidence type="ECO:0000256" key="1">
    <source>
        <dbReference type="SAM" id="SignalP"/>
    </source>
</evidence>
<evidence type="ECO:0000313" key="2">
    <source>
        <dbReference type="EMBL" id="SBR60693.1"/>
    </source>
</evidence>
<sequence>ESTFFPYLFFFSVMHLSCCHTLKKTREVLGPDCVRVSWAEVPCYPASRSHNRQLRARSLLCPAHQQSQCADSEG</sequence>
<reference evidence="2" key="1">
    <citation type="submission" date="2016-05" db="EMBL/GenBank/DDBJ databases">
        <authorList>
            <person name="Lavstsen T."/>
            <person name="Jespersen J.S."/>
        </authorList>
    </citation>
    <scope>NUCLEOTIDE SEQUENCE</scope>
    <source>
        <tissue evidence="2">Brain</tissue>
    </source>
</reference>
<accession>A0A1A8MV20</accession>
<protein>
    <recommendedName>
        <fullName evidence="3">Secreted protein</fullName>
    </recommendedName>
</protein>
<feature type="non-terminal residue" evidence="2">
    <location>
        <position position="1"/>
    </location>
</feature>